<evidence type="ECO:0000313" key="2">
    <source>
        <dbReference type="Proteomes" id="UP000241463"/>
    </source>
</evidence>
<dbReference type="KEGG" id="vg:54988600"/>
<accession>A0A2K9VCU7</accession>
<evidence type="ECO:0000313" key="1">
    <source>
        <dbReference type="EMBL" id="AUV60051.1"/>
    </source>
</evidence>
<name>A0A2K9VCU7_9CAUD</name>
<dbReference type="GeneID" id="54988600"/>
<dbReference type="RefSeq" id="YP_009798155.1">
    <property type="nucleotide sequence ID" value="NC_047924.1"/>
</dbReference>
<dbReference type="Proteomes" id="UP000241463">
    <property type="component" value="Segment"/>
</dbReference>
<protein>
    <submittedName>
        <fullName evidence="1">Uncharacterized protein</fullName>
    </submittedName>
</protein>
<organism evidence="1 2">
    <name type="scientific">Lactobacillus phage Bacchae</name>
    <dbReference type="NCBI Taxonomy" id="2079429"/>
    <lineage>
        <taxon>Viruses</taxon>
        <taxon>Duplodnaviria</taxon>
        <taxon>Heunggongvirae</taxon>
        <taxon>Uroviricota</taxon>
        <taxon>Caudoviricetes</taxon>
        <taxon>Herelleviridae</taxon>
        <taxon>Harbinvirus</taxon>
        <taxon>Harbinvirus bacchae</taxon>
    </lineage>
</organism>
<keyword evidence="2" id="KW-1185">Reference proteome</keyword>
<dbReference type="EMBL" id="MG765277">
    <property type="protein sequence ID" value="AUV60051.1"/>
    <property type="molecule type" value="Genomic_DNA"/>
</dbReference>
<proteinExistence type="predicted"/>
<sequence>MKLNTVDFSDDFYKGEVVDVNINGRYYGKIWPFSDEIILTSVDNAGYEVMVEYYDINNLIDDLENMELDY</sequence>
<reference evidence="1 2" key="1">
    <citation type="submission" date="2018-01" db="EMBL/GenBank/DDBJ databases">
        <title>Lactobacillus phages that infect wine-derived L. plantarum strains.</title>
        <authorList>
            <person name="Kyrkou I."/>
            <person name="Hestbjerg Hansen L."/>
        </authorList>
    </citation>
    <scope>NUCLEOTIDE SEQUENCE [LARGE SCALE GENOMIC DNA]</scope>
</reference>